<keyword evidence="2" id="KW-1185">Reference proteome</keyword>
<sequence length="660" mass="72824">MKKQNKFFSIKNWSLKTKLYVTFLLILLVPSIVIGISSYQKAQTVLGDYIIDTALNGIVQVNEEVNETFETKSTDLNHLTDEIDREMYADKQQLNKMLHQYIQFHPEVMNIYIGADTGETMIEPSHSLPDDFDPREQLWYEEAMADQEEVIITEPYLDKATDEMVITVAQVMNDGSGVMGMDINLTNLAEITNEVHIGEEGYAFILDQDNTYLVHPHEEHGTQPEGDWTEKLFDQDNGKFTYSLDGDAKEMVFATNELTGWKIAGTMYTSELKDAAQGIMLITTIVIVVAVIIGLFVVIMITRSITKPLNSLTSSVKKISEGDLTDSLTVESEDEIGQLTSGVQDMQNNLRNIIQHVSQTSENLTGQSEELSQSANEVKTGTQQIATTMQELASGSEAQANNASDISEVMDSFAGQMQEANENGEQIYASSTEMLDITREGKQVMEASLEQMSSITELVQSSVERVKVLDHHSREITKIVYVIKDIAEQTNLLALNAAIEAARAGEHGQGFAVVADEVRKLAEQVGESIGDITTIVDNIQSETTDVVTSLESGYQAVEEGNEQAAETMTSFTTINQSVEQMTENIKLVIERLATMSSNSQEMNASIEEIASISEESAAGVEQTAASAQQASSSVEEVANSSNRLAKLSEELNSLIRQFKL</sequence>
<protein>
    <submittedName>
        <fullName evidence="1">Methyl-accepting chemotaxis protein</fullName>
    </submittedName>
</protein>
<proteinExistence type="predicted"/>
<evidence type="ECO:0000313" key="2">
    <source>
        <dbReference type="Proteomes" id="UP001277972"/>
    </source>
</evidence>
<reference evidence="1" key="1">
    <citation type="submission" date="2023-11" db="EMBL/GenBank/DDBJ databases">
        <title>Gracilibacillus pellucida a moderately halophilic bacterium isolated from saline soil in Xinjiang province.</title>
        <authorList>
            <person name="Zhang Z."/>
            <person name="Tan F."/>
            <person name="Wang Y."/>
            <person name="Xia M."/>
        </authorList>
    </citation>
    <scope>NUCLEOTIDE SEQUENCE</scope>
    <source>
        <strain evidence="1">S3-1-1</strain>
    </source>
</reference>
<dbReference type="Proteomes" id="UP001277972">
    <property type="component" value="Unassembled WGS sequence"/>
</dbReference>
<gene>
    <name evidence="1" type="ORF">SH601_01380</name>
</gene>
<comment type="caution">
    <text evidence="1">The sequence shown here is derived from an EMBL/GenBank/DDBJ whole genome shotgun (WGS) entry which is preliminary data.</text>
</comment>
<evidence type="ECO:0000313" key="1">
    <source>
        <dbReference type="EMBL" id="MDX8044625.1"/>
    </source>
</evidence>
<dbReference type="EMBL" id="JAWZSR010000001">
    <property type="protein sequence ID" value="MDX8044625.1"/>
    <property type="molecule type" value="Genomic_DNA"/>
</dbReference>
<name>A0ACC6M105_9BACI</name>
<organism evidence="1 2">
    <name type="scientific">Gracilibacillus pellucidus</name>
    <dbReference type="NCBI Taxonomy" id="3095368"/>
    <lineage>
        <taxon>Bacteria</taxon>
        <taxon>Bacillati</taxon>
        <taxon>Bacillota</taxon>
        <taxon>Bacilli</taxon>
        <taxon>Bacillales</taxon>
        <taxon>Bacillaceae</taxon>
        <taxon>Gracilibacillus</taxon>
    </lineage>
</organism>
<accession>A0ACC6M105</accession>